<accession>A0A938X5U3</accession>
<dbReference type="EMBL" id="JACJKY010000003">
    <property type="protein sequence ID" value="MBM6920084.1"/>
    <property type="molecule type" value="Genomic_DNA"/>
</dbReference>
<dbReference type="PANTHER" id="PTHR13696">
    <property type="entry name" value="P-LOOP CONTAINING NUCLEOSIDE TRIPHOSPHATE HYDROLASE"/>
    <property type="match status" value="1"/>
</dbReference>
<feature type="domain" description="AAA" evidence="5">
    <location>
        <begin position="12"/>
        <end position="192"/>
    </location>
</feature>
<evidence type="ECO:0000313" key="6">
    <source>
        <dbReference type="EMBL" id="MBM6920084.1"/>
    </source>
</evidence>
<evidence type="ECO:0000256" key="4">
    <source>
        <dbReference type="ARBA" id="ARBA00071824"/>
    </source>
</evidence>
<sequence>MPEQRSRPKEGRVIALANQKGGTGKTTTTVNLGIGLARLGKKVLLIDADPQGDLTTCLGWQDQDSLPTTLATVMEKVIRDEPFTTDEGILHHIEGVDLMPANIELSALEMSLVTAMSREFTLRTYVNEVKKHYDVVLIDCMPSLGMITINALAAADSVIIPVQAHYLPAKGMTQLMKTINKVKRQINPALKVDGVLLTLVDGRTNLARQTADTLRQSYGSVLKIYRSEIPVAIKAAEISAAGKSIYAYDKGSKVAQAYADFSKEVLADGEKQRAKLPASLSR</sequence>
<evidence type="ECO:0000259" key="5">
    <source>
        <dbReference type="Pfam" id="PF13614"/>
    </source>
</evidence>
<protein>
    <recommendedName>
        <fullName evidence="4">Sporulation initiation inhibitor protein Soj</fullName>
    </recommendedName>
</protein>
<comment type="catalytic activity">
    <reaction evidence="2">
        <text>ATP + H2O = ADP + phosphate + H(+)</text>
        <dbReference type="Rhea" id="RHEA:13065"/>
        <dbReference type="ChEBI" id="CHEBI:15377"/>
        <dbReference type="ChEBI" id="CHEBI:15378"/>
        <dbReference type="ChEBI" id="CHEBI:30616"/>
        <dbReference type="ChEBI" id="CHEBI:43474"/>
        <dbReference type="ChEBI" id="CHEBI:456216"/>
    </reaction>
</comment>
<dbReference type="FunFam" id="3.40.50.300:FF:000285">
    <property type="entry name" value="Sporulation initiation inhibitor Soj"/>
    <property type="match status" value="1"/>
</dbReference>
<proteinExistence type="inferred from homology"/>
<keyword evidence="7" id="KW-1185">Reference proteome</keyword>
<comment type="caution">
    <text evidence="6">The sequence shown here is derived from an EMBL/GenBank/DDBJ whole genome shotgun (WGS) entry which is preliminary data.</text>
</comment>
<dbReference type="InterPro" id="IPR027417">
    <property type="entry name" value="P-loop_NTPase"/>
</dbReference>
<gene>
    <name evidence="6" type="ORF">H6A12_02770</name>
</gene>
<evidence type="ECO:0000256" key="3">
    <source>
        <dbReference type="ARBA" id="ARBA00062323"/>
    </source>
</evidence>
<dbReference type="CDD" id="cd02042">
    <property type="entry name" value="ParAB_family"/>
    <property type="match status" value="1"/>
</dbReference>
<organism evidence="6 7">
    <name type="scientific">Merdimmobilis hominis</name>
    <dbReference type="NCBI Taxonomy" id="2897707"/>
    <lineage>
        <taxon>Bacteria</taxon>
        <taxon>Bacillati</taxon>
        <taxon>Bacillota</taxon>
        <taxon>Clostridia</taxon>
        <taxon>Eubacteriales</taxon>
        <taxon>Oscillospiraceae</taxon>
        <taxon>Merdimmobilis</taxon>
    </lineage>
</organism>
<comment type="subunit">
    <text evidence="3">Dimerizes in the presence of ATP but not ADP; ATP-binding is required for double-stranded (ds)DNA-binding. Interacts with DnaA.</text>
</comment>
<reference evidence="6" key="2">
    <citation type="journal article" date="2021" name="Sci. Rep.">
        <title>The distribution of antibiotic resistance genes in chicken gut microbiota commensals.</title>
        <authorList>
            <person name="Juricova H."/>
            <person name="Matiasovicova J."/>
            <person name="Kubasova T."/>
            <person name="Cejkova D."/>
            <person name="Rychlik I."/>
        </authorList>
    </citation>
    <scope>NUCLEOTIDE SEQUENCE</scope>
    <source>
        <strain evidence="6">An559</strain>
    </source>
</reference>
<name>A0A938X5U3_9FIRM</name>
<dbReference type="Gene3D" id="3.40.50.300">
    <property type="entry name" value="P-loop containing nucleotide triphosphate hydrolases"/>
    <property type="match status" value="1"/>
</dbReference>
<dbReference type="SUPFAM" id="SSF52540">
    <property type="entry name" value="P-loop containing nucleoside triphosphate hydrolases"/>
    <property type="match status" value="1"/>
</dbReference>
<dbReference type="AlphaFoldDB" id="A0A938X5U3"/>
<evidence type="ECO:0000256" key="1">
    <source>
        <dbReference type="ARBA" id="ARBA00006976"/>
    </source>
</evidence>
<reference evidence="6" key="1">
    <citation type="submission" date="2020-08" db="EMBL/GenBank/DDBJ databases">
        <authorList>
            <person name="Cejkova D."/>
            <person name="Kubasova T."/>
            <person name="Jahodarova E."/>
            <person name="Rychlik I."/>
        </authorList>
    </citation>
    <scope>NUCLEOTIDE SEQUENCE</scope>
    <source>
        <strain evidence="6">An559</strain>
    </source>
</reference>
<dbReference type="PANTHER" id="PTHR13696:SF99">
    <property type="entry name" value="COBYRINIC ACID AC-DIAMIDE SYNTHASE"/>
    <property type="match status" value="1"/>
</dbReference>
<dbReference type="Pfam" id="PF13614">
    <property type="entry name" value="AAA_31"/>
    <property type="match status" value="1"/>
</dbReference>
<dbReference type="InterPro" id="IPR025669">
    <property type="entry name" value="AAA_dom"/>
</dbReference>
<dbReference type="RefSeq" id="WP_204444546.1">
    <property type="nucleotide sequence ID" value="NZ_JACJKY010000003.1"/>
</dbReference>
<evidence type="ECO:0000256" key="2">
    <source>
        <dbReference type="ARBA" id="ARBA00049360"/>
    </source>
</evidence>
<dbReference type="InterPro" id="IPR050678">
    <property type="entry name" value="DNA_Partitioning_ATPase"/>
</dbReference>
<comment type="similarity">
    <text evidence="1">Belongs to the ParA family.</text>
</comment>
<evidence type="ECO:0000313" key="7">
    <source>
        <dbReference type="Proteomes" id="UP000774750"/>
    </source>
</evidence>
<dbReference type="Proteomes" id="UP000774750">
    <property type="component" value="Unassembled WGS sequence"/>
</dbReference>